<dbReference type="HOGENOM" id="CLU_1125203_0_0_1"/>
<dbReference type="Proteomes" id="UP000011185">
    <property type="component" value="Unassembled WGS sequence"/>
</dbReference>
<sequence length="247" mass="28419">MLVKFCPSVYSLIYVLVCECRYSDYEFSSTGESIYSLTPADTEYVDTLYSDIRDYGLKAAEPSSRKILRVEETQPFDYEPIVFEEIPQVVQPKVVKLDLKRDYKTRSNKYDLFFKKVAREGTSTTPEYRANRHDLGSILSELKDKILARIEKGLKKKYSSKLWAVYKAISGIVDRLDDSVGTSKWKRLKLSKLLYLVKDFVDDAVELVKMVEKVRKYDADELETFAEGCDALINEATEIQSVVEDSS</sequence>
<reference evidence="1 2" key="1">
    <citation type="journal article" date="2012" name="PLoS Pathog.">
        <title>The genome of the obligate intracellular parasite Trachipleistophora hominis: new insights into microsporidian genome dynamics and reductive evolution.</title>
        <authorList>
            <person name="Heinz E."/>
            <person name="Williams T.A."/>
            <person name="Nakjang S."/>
            <person name="Noel C.J."/>
            <person name="Swan D.C."/>
            <person name="Goldberg A.V."/>
            <person name="Harris S.R."/>
            <person name="Weinmaier T."/>
            <person name="Markert S."/>
            <person name="Becher D."/>
            <person name="Bernhardt J."/>
            <person name="Dagan T."/>
            <person name="Hacker C."/>
            <person name="Lucocq J.M."/>
            <person name="Schweder T."/>
            <person name="Rattei T."/>
            <person name="Hall N."/>
            <person name="Hirt R.P."/>
            <person name="Embley T.M."/>
        </authorList>
    </citation>
    <scope>NUCLEOTIDE SEQUENCE [LARGE SCALE GENOMIC DNA]</scope>
</reference>
<dbReference type="VEuPathDB" id="MicrosporidiaDB:THOM_1316"/>
<accession>L7JWQ7</accession>
<name>L7JWQ7_TRAHO</name>
<keyword evidence="2" id="KW-1185">Reference proteome</keyword>
<evidence type="ECO:0000313" key="1">
    <source>
        <dbReference type="EMBL" id="ELQ75730.1"/>
    </source>
</evidence>
<protein>
    <submittedName>
        <fullName evidence="1">Uncharacterized protein</fullName>
    </submittedName>
</protein>
<evidence type="ECO:0000313" key="2">
    <source>
        <dbReference type="Proteomes" id="UP000011185"/>
    </source>
</evidence>
<dbReference type="AlphaFoldDB" id="L7JWQ7"/>
<gene>
    <name evidence="1" type="ORF">THOM_1316</name>
</gene>
<dbReference type="InParanoid" id="L7JWQ7"/>
<proteinExistence type="predicted"/>
<dbReference type="EMBL" id="JH993932">
    <property type="protein sequence ID" value="ELQ75730.1"/>
    <property type="molecule type" value="Genomic_DNA"/>
</dbReference>
<dbReference type="OrthoDB" id="10469772at2759"/>
<organism evidence="1 2">
    <name type="scientific">Trachipleistophora hominis</name>
    <name type="common">Microsporidian parasite</name>
    <dbReference type="NCBI Taxonomy" id="72359"/>
    <lineage>
        <taxon>Eukaryota</taxon>
        <taxon>Fungi</taxon>
        <taxon>Fungi incertae sedis</taxon>
        <taxon>Microsporidia</taxon>
        <taxon>Pleistophoridae</taxon>
        <taxon>Trachipleistophora</taxon>
    </lineage>
</organism>